<dbReference type="Proteomes" id="UP000055045">
    <property type="component" value="Unassembled WGS sequence"/>
</dbReference>
<evidence type="ECO:0000256" key="5">
    <source>
        <dbReference type="ARBA" id="ARBA00022824"/>
    </source>
</evidence>
<feature type="transmembrane region" description="Helical" evidence="11">
    <location>
        <begin position="208"/>
        <end position="228"/>
    </location>
</feature>
<evidence type="ECO:0000256" key="8">
    <source>
        <dbReference type="ARBA" id="ARBA00023180"/>
    </source>
</evidence>
<feature type="compositionally biased region" description="Polar residues" evidence="10">
    <location>
        <begin position="28"/>
        <end position="37"/>
    </location>
</feature>
<sequence>MTPRSLPLNGTNQAPMKDTLRHRNINGSQTKTIENGHTSPPNSTPKPKKQGSLLGRCRDFARKHTWAIPLGLVLAFLSLYALSPTESNPISHFIFLSYKEESLNSDPNVPTQYGKGLWDIAFVSFYVIVLSFTREFIMQEILRPLAASRIKSRGKQTRFMEQMYTAIYFGFLGPAGLYVMRQTPVWYFNTRGMYELFPHRTHAAEFKFYYLFEAAYWAQQAIVMLLGMEKRRKDFMELVAHHIVTLALIALSYRFHFTYMGIAVYITHDISDFFLAVSKSLHYIAPDIMIPFYATSIGAWVYLRHVLNLRILYSLLTEFRTVGPYELNWETQQYKCWISNIITFALLALLQALNLFWLYCLLRSAFKFLATGEKKDDRSEPDESEVEQDELKAVEGINGHASLNGIALPNGKFHAYDYMYPTTITYLDIIMIMYTRADIRSTSIT</sequence>
<dbReference type="GO" id="GO:0050291">
    <property type="term" value="F:sphingosine N-acyltransferase activity"/>
    <property type="evidence" value="ECO:0007669"/>
    <property type="project" value="InterPro"/>
</dbReference>
<feature type="transmembrane region" description="Helical" evidence="11">
    <location>
        <begin position="163"/>
        <end position="188"/>
    </location>
</feature>
<feature type="transmembrane region" description="Helical" evidence="11">
    <location>
        <begin position="337"/>
        <end position="362"/>
    </location>
</feature>
<keyword evidence="5" id="KW-0256">Endoplasmic reticulum</keyword>
<protein>
    <recommendedName>
        <fullName evidence="12">TLC domain-containing protein</fullName>
    </recommendedName>
</protein>
<comment type="caution">
    <text evidence="13">The sequence shown here is derived from an EMBL/GenBank/DDBJ whole genome shotgun (WGS) entry which is preliminary data.</text>
</comment>
<evidence type="ECO:0000313" key="14">
    <source>
        <dbReference type="Proteomes" id="UP000055045"/>
    </source>
</evidence>
<dbReference type="PANTHER" id="PTHR12560">
    <property type="entry name" value="LONGEVITY ASSURANCE FACTOR 1 LAG1"/>
    <property type="match status" value="1"/>
</dbReference>
<evidence type="ECO:0000256" key="6">
    <source>
        <dbReference type="ARBA" id="ARBA00022989"/>
    </source>
</evidence>
<organism evidence="13 14">
    <name type="scientific">Penicillium freii</name>
    <dbReference type="NCBI Taxonomy" id="48697"/>
    <lineage>
        <taxon>Eukaryota</taxon>
        <taxon>Fungi</taxon>
        <taxon>Dikarya</taxon>
        <taxon>Ascomycota</taxon>
        <taxon>Pezizomycotina</taxon>
        <taxon>Eurotiomycetes</taxon>
        <taxon>Eurotiomycetidae</taxon>
        <taxon>Eurotiales</taxon>
        <taxon>Aspergillaceae</taxon>
        <taxon>Penicillium</taxon>
    </lineage>
</organism>
<keyword evidence="7 9" id="KW-0472">Membrane</keyword>
<evidence type="ECO:0000256" key="1">
    <source>
        <dbReference type="ARBA" id="ARBA00004477"/>
    </source>
</evidence>
<dbReference type="STRING" id="48697.A0A101MME1"/>
<evidence type="ECO:0000256" key="10">
    <source>
        <dbReference type="SAM" id="MobiDB-lite"/>
    </source>
</evidence>
<dbReference type="Pfam" id="PF03798">
    <property type="entry name" value="TRAM_LAG1_CLN8"/>
    <property type="match status" value="1"/>
</dbReference>
<keyword evidence="8" id="KW-0325">Glycoprotein</keyword>
<evidence type="ECO:0000256" key="11">
    <source>
        <dbReference type="SAM" id="Phobius"/>
    </source>
</evidence>
<keyword evidence="6 11" id="KW-1133">Transmembrane helix</keyword>
<feature type="transmembrane region" description="Helical" evidence="11">
    <location>
        <begin position="284"/>
        <end position="303"/>
    </location>
</feature>
<comment type="similarity">
    <text evidence="2">Belongs to the sphingosine N-acyltransferase family.</text>
</comment>
<feature type="transmembrane region" description="Helical" evidence="11">
    <location>
        <begin position="120"/>
        <end position="142"/>
    </location>
</feature>
<dbReference type="SMART" id="SM00724">
    <property type="entry name" value="TLC"/>
    <property type="match status" value="1"/>
</dbReference>
<evidence type="ECO:0000256" key="7">
    <source>
        <dbReference type="ARBA" id="ARBA00023136"/>
    </source>
</evidence>
<feature type="transmembrane region" description="Helical" evidence="11">
    <location>
        <begin position="66"/>
        <end position="83"/>
    </location>
</feature>
<evidence type="ECO:0000256" key="2">
    <source>
        <dbReference type="ARBA" id="ARBA00009808"/>
    </source>
</evidence>
<gene>
    <name evidence="13" type="ORF">ACN42_g3877</name>
</gene>
<proteinExistence type="inferred from homology"/>
<dbReference type="InterPro" id="IPR006634">
    <property type="entry name" value="TLC-dom"/>
</dbReference>
<name>A0A101MME1_PENFR</name>
<dbReference type="PROSITE" id="PS50922">
    <property type="entry name" value="TLC"/>
    <property type="match status" value="1"/>
</dbReference>
<keyword evidence="3" id="KW-0808">Transferase</keyword>
<dbReference type="GO" id="GO:0005789">
    <property type="term" value="C:endoplasmic reticulum membrane"/>
    <property type="evidence" value="ECO:0007669"/>
    <property type="project" value="UniProtKB-SubCell"/>
</dbReference>
<evidence type="ECO:0000256" key="3">
    <source>
        <dbReference type="ARBA" id="ARBA00022679"/>
    </source>
</evidence>
<keyword evidence="4 9" id="KW-0812">Transmembrane</keyword>
<dbReference type="InterPro" id="IPR016439">
    <property type="entry name" value="Lag1/Lac1-like"/>
</dbReference>
<dbReference type="PANTHER" id="PTHR12560:SF11">
    <property type="entry name" value="CERAMIDE SYNTHASE LAC1-RELATED"/>
    <property type="match status" value="1"/>
</dbReference>
<reference evidence="13 14" key="1">
    <citation type="submission" date="2015-10" db="EMBL/GenBank/DDBJ databases">
        <title>Genome sequencing of Penicillium freii.</title>
        <authorList>
            <person name="Nguyen H.D."/>
            <person name="Visagie C.M."/>
            <person name="Seifert K.A."/>
        </authorList>
    </citation>
    <scope>NUCLEOTIDE SEQUENCE [LARGE SCALE GENOMIC DNA]</scope>
    <source>
        <strain evidence="13 14">DAOM 242723</strain>
    </source>
</reference>
<evidence type="ECO:0000259" key="12">
    <source>
        <dbReference type="PROSITE" id="PS50922"/>
    </source>
</evidence>
<evidence type="ECO:0000313" key="13">
    <source>
        <dbReference type="EMBL" id="KUM63222.1"/>
    </source>
</evidence>
<keyword evidence="14" id="KW-1185">Reference proteome</keyword>
<accession>A0A101MME1</accession>
<evidence type="ECO:0000256" key="9">
    <source>
        <dbReference type="PROSITE-ProRule" id="PRU00205"/>
    </source>
</evidence>
<dbReference type="EMBL" id="LLXE01000079">
    <property type="protein sequence ID" value="KUM63222.1"/>
    <property type="molecule type" value="Genomic_DNA"/>
</dbReference>
<dbReference type="PIRSF" id="PIRSF005225">
    <property type="entry name" value="LAG1_LAC1"/>
    <property type="match status" value="1"/>
</dbReference>
<dbReference type="GO" id="GO:0046513">
    <property type="term" value="P:ceramide biosynthetic process"/>
    <property type="evidence" value="ECO:0007669"/>
    <property type="project" value="InterPro"/>
</dbReference>
<feature type="domain" description="TLC" evidence="12">
    <location>
        <begin position="154"/>
        <end position="370"/>
    </location>
</feature>
<evidence type="ECO:0000256" key="4">
    <source>
        <dbReference type="ARBA" id="ARBA00022692"/>
    </source>
</evidence>
<feature type="region of interest" description="Disordered" evidence="10">
    <location>
        <begin position="28"/>
        <end position="52"/>
    </location>
</feature>
<dbReference type="AlphaFoldDB" id="A0A101MME1"/>
<comment type="subcellular location">
    <subcellularLocation>
        <location evidence="1">Endoplasmic reticulum membrane</location>
        <topology evidence="1">Multi-pass membrane protein</topology>
    </subcellularLocation>
</comment>